<dbReference type="PROSITE" id="PS50102">
    <property type="entry name" value="RRM"/>
    <property type="match status" value="1"/>
</dbReference>
<protein>
    <recommendedName>
        <fullName evidence="2">RRM domain-containing protein</fullName>
    </recommendedName>
</protein>
<evidence type="ECO:0000259" key="2">
    <source>
        <dbReference type="PROSITE" id="PS50102"/>
    </source>
</evidence>
<reference evidence="3 4" key="1">
    <citation type="journal article" date="2023" name="G3 (Bethesda)">
        <title>A chromosome-length genome assembly and annotation of blackberry (Rubus argutus, cv. 'Hillquist').</title>
        <authorList>
            <person name="Bruna T."/>
            <person name="Aryal R."/>
            <person name="Dudchenko O."/>
            <person name="Sargent D.J."/>
            <person name="Mead D."/>
            <person name="Buti M."/>
            <person name="Cavallini A."/>
            <person name="Hytonen T."/>
            <person name="Andres J."/>
            <person name="Pham M."/>
            <person name="Weisz D."/>
            <person name="Mascagni F."/>
            <person name="Usai G."/>
            <person name="Natali L."/>
            <person name="Bassil N."/>
            <person name="Fernandez G.E."/>
            <person name="Lomsadze A."/>
            <person name="Armour M."/>
            <person name="Olukolu B."/>
            <person name="Poorten T."/>
            <person name="Britton C."/>
            <person name="Davik J."/>
            <person name="Ashrafi H."/>
            <person name="Aiden E.L."/>
            <person name="Borodovsky M."/>
            <person name="Worthington M."/>
        </authorList>
    </citation>
    <scope>NUCLEOTIDE SEQUENCE [LARGE SCALE GENOMIC DNA]</scope>
    <source>
        <strain evidence="3">PI 553951</strain>
    </source>
</reference>
<dbReference type="InterPro" id="IPR012677">
    <property type="entry name" value="Nucleotide-bd_a/b_plait_sf"/>
</dbReference>
<gene>
    <name evidence="3" type="ORF">M0R45_005657</name>
</gene>
<dbReference type="InterPro" id="IPR035979">
    <property type="entry name" value="RBD_domain_sf"/>
</dbReference>
<sequence>MLLWKSSNDHEEEQLEQEFKKFGSVKRDRIQVIRNKQRCFGFVEFESATSMQSAIEASPITIGDHQAVIEEKRSTTQVSNRGSGSFSFGRAAFLNDSFTGHGNYGGSRRNEFRNHVEFS</sequence>
<dbReference type="InterPro" id="IPR039539">
    <property type="entry name" value="Ras_GTPase_bind_prot"/>
</dbReference>
<dbReference type="EMBL" id="JBEDUW010000001">
    <property type="protein sequence ID" value="KAK9950155.1"/>
    <property type="molecule type" value="Genomic_DNA"/>
</dbReference>
<dbReference type="GO" id="GO:0005829">
    <property type="term" value="C:cytosol"/>
    <property type="evidence" value="ECO:0007669"/>
    <property type="project" value="TreeGrafter"/>
</dbReference>
<feature type="domain" description="RRM" evidence="2">
    <location>
        <begin position="1"/>
        <end position="74"/>
    </location>
</feature>
<dbReference type="GO" id="GO:1990904">
    <property type="term" value="C:ribonucleoprotein complex"/>
    <property type="evidence" value="ECO:0007669"/>
    <property type="project" value="TreeGrafter"/>
</dbReference>
<name>A0AAW1YNV8_RUBAR</name>
<dbReference type="AlphaFoldDB" id="A0AAW1YNV8"/>
<dbReference type="SMART" id="SM00360">
    <property type="entry name" value="RRM"/>
    <property type="match status" value="1"/>
</dbReference>
<comment type="caution">
    <text evidence="3">The sequence shown here is derived from an EMBL/GenBank/DDBJ whole genome shotgun (WGS) entry which is preliminary data.</text>
</comment>
<dbReference type="PANTHER" id="PTHR10693">
    <property type="entry name" value="RAS GTPASE-ACTIVATING PROTEIN-BINDING PROTEIN"/>
    <property type="match status" value="1"/>
</dbReference>
<organism evidence="3 4">
    <name type="scientific">Rubus argutus</name>
    <name type="common">Southern blackberry</name>
    <dbReference type="NCBI Taxonomy" id="59490"/>
    <lineage>
        <taxon>Eukaryota</taxon>
        <taxon>Viridiplantae</taxon>
        <taxon>Streptophyta</taxon>
        <taxon>Embryophyta</taxon>
        <taxon>Tracheophyta</taxon>
        <taxon>Spermatophyta</taxon>
        <taxon>Magnoliopsida</taxon>
        <taxon>eudicotyledons</taxon>
        <taxon>Gunneridae</taxon>
        <taxon>Pentapetalae</taxon>
        <taxon>rosids</taxon>
        <taxon>fabids</taxon>
        <taxon>Rosales</taxon>
        <taxon>Rosaceae</taxon>
        <taxon>Rosoideae</taxon>
        <taxon>Rosoideae incertae sedis</taxon>
        <taxon>Rubus</taxon>
    </lineage>
</organism>
<dbReference type="SUPFAM" id="SSF54928">
    <property type="entry name" value="RNA-binding domain, RBD"/>
    <property type="match status" value="1"/>
</dbReference>
<keyword evidence="1" id="KW-0694">RNA-binding</keyword>
<dbReference type="GO" id="GO:0003729">
    <property type="term" value="F:mRNA binding"/>
    <property type="evidence" value="ECO:0007669"/>
    <property type="project" value="TreeGrafter"/>
</dbReference>
<dbReference type="InterPro" id="IPR000504">
    <property type="entry name" value="RRM_dom"/>
</dbReference>
<evidence type="ECO:0000256" key="1">
    <source>
        <dbReference type="PROSITE-ProRule" id="PRU00176"/>
    </source>
</evidence>
<dbReference type="Proteomes" id="UP001457282">
    <property type="component" value="Unassembled WGS sequence"/>
</dbReference>
<accession>A0AAW1YNV8</accession>
<dbReference type="Pfam" id="PF00076">
    <property type="entry name" value="RRM_1"/>
    <property type="match status" value="1"/>
</dbReference>
<proteinExistence type="predicted"/>
<dbReference type="Gene3D" id="3.30.70.330">
    <property type="match status" value="1"/>
</dbReference>
<evidence type="ECO:0000313" key="4">
    <source>
        <dbReference type="Proteomes" id="UP001457282"/>
    </source>
</evidence>
<dbReference type="CDD" id="cd00590">
    <property type="entry name" value="RRM_SF"/>
    <property type="match status" value="1"/>
</dbReference>
<evidence type="ECO:0000313" key="3">
    <source>
        <dbReference type="EMBL" id="KAK9950155.1"/>
    </source>
</evidence>
<keyword evidence="4" id="KW-1185">Reference proteome</keyword>
<dbReference type="PANTHER" id="PTHR10693:SF75">
    <property type="entry name" value="NUCLEAR TRANSPORT FACTOR 2"/>
    <property type="match status" value="1"/>
</dbReference>